<gene>
    <name evidence="1" type="ORF">HUJ06_030515</name>
</gene>
<evidence type="ECO:0000313" key="1">
    <source>
        <dbReference type="EMBL" id="DAD29047.1"/>
    </source>
</evidence>
<reference evidence="1 2" key="1">
    <citation type="journal article" date="2020" name="Mol. Biol. Evol.">
        <title>Distinct Expression and Methylation Patterns for Genes with Different Fates following a Single Whole-Genome Duplication in Flowering Plants.</title>
        <authorList>
            <person name="Shi T."/>
            <person name="Rahmani R.S."/>
            <person name="Gugger P.F."/>
            <person name="Wang M."/>
            <person name="Li H."/>
            <person name="Zhang Y."/>
            <person name="Li Z."/>
            <person name="Wang Q."/>
            <person name="Van de Peer Y."/>
            <person name="Marchal K."/>
            <person name="Chen J."/>
        </authorList>
    </citation>
    <scope>NUCLEOTIDE SEQUENCE [LARGE SCALE GENOMIC DNA]</scope>
    <source>
        <tissue evidence="1">Leaf</tissue>
    </source>
</reference>
<dbReference type="AlphaFoldDB" id="A0A822Y9G7"/>
<sequence>MHSTIYLCANIFLSFFRFSFHYEPNKTPNAHSVSLASQTENVLSFFAFARAHYILHGFWLCSL</sequence>
<protein>
    <submittedName>
        <fullName evidence="1">Uncharacterized protein</fullName>
    </submittedName>
</protein>
<dbReference type="Proteomes" id="UP000607653">
    <property type="component" value="Unassembled WGS sequence"/>
</dbReference>
<organism evidence="1 2">
    <name type="scientific">Nelumbo nucifera</name>
    <name type="common">Sacred lotus</name>
    <dbReference type="NCBI Taxonomy" id="4432"/>
    <lineage>
        <taxon>Eukaryota</taxon>
        <taxon>Viridiplantae</taxon>
        <taxon>Streptophyta</taxon>
        <taxon>Embryophyta</taxon>
        <taxon>Tracheophyta</taxon>
        <taxon>Spermatophyta</taxon>
        <taxon>Magnoliopsida</taxon>
        <taxon>Proteales</taxon>
        <taxon>Nelumbonaceae</taxon>
        <taxon>Nelumbo</taxon>
    </lineage>
</organism>
<accession>A0A822Y9G7</accession>
<name>A0A822Y9G7_NELNU</name>
<proteinExistence type="predicted"/>
<evidence type="ECO:0000313" key="2">
    <source>
        <dbReference type="Proteomes" id="UP000607653"/>
    </source>
</evidence>
<keyword evidence="2" id="KW-1185">Reference proteome</keyword>
<dbReference type="EMBL" id="DUZY01000002">
    <property type="protein sequence ID" value="DAD29047.1"/>
    <property type="molecule type" value="Genomic_DNA"/>
</dbReference>
<comment type="caution">
    <text evidence="1">The sequence shown here is derived from an EMBL/GenBank/DDBJ whole genome shotgun (WGS) entry which is preliminary data.</text>
</comment>